<evidence type="ECO:0000256" key="3">
    <source>
        <dbReference type="ARBA" id="ARBA00022679"/>
    </source>
</evidence>
<feature type="domain" description="Aminotransferase class I/classII large" evidence="8">
    <location>
        <begin position="47"/>
        <end position="394"/>
    </location>
</feature>
<feature type="binding site" description="in other chain" evidence="7">
    <location>
        <begin position="249"/>
        <end position="252"/>
    </location>
    <ligand>
        <name>pyridoxal 5'-phosphate</name>
        <dbReference type="ChEBI" id="CHEBI:597326"/>
        <note>ligand shared between dimeric partners</note>
    </ligand>
</feature>
<evidence type="ECO:0000256" key="7">
    <source>
        <dbReference type="HAMAP-Rule" id="MF_00985"/>
    </source>
</evidence>
<dbReference type="GO" id="GO:0030170">
    <property type="term" value="F:pyridoxal phosphate binding"/>
    <property type="evidence" value="ECO:0007669"/>
    <property type="project" value="UniProtKB-UniRule"/>
</dbReference>
<protein>
    <recommendedName>
        <fullName evidence="7">2-amino-3-ketobutyrate coenzyme A ligase</fullName>
        <shortName evidence="7">AKB ligase</shortName>
        <ecNumber evidence="7">2.3.1.29</ecNumber>
    </recommendedName>
    <alternativeName>
        <fullName evidence="7">Glycine acetyltransferase</fullName>
    </alternativeName>
</protein>
<keyword evidence="5 7" id="KW-0012">Acyltransferase</keyword>
<dbReference type="HAMAP" id="MF_00985">
    <property type="entry name" value="2am3keto_CoA_ligase"/>
    <property type="match status" value="1"/>
</dbReference>
<dbReference type="NCBIfam" id="NF005394">
    <property type="entry name" value="PRK06939.1"/>
    <property type="match status" value="1"/>
</dbReference>
<dbReference type="Gene3D" id="3.90.1150.10">
    <property type="entry name" value="Aspartate Aminotransferase, domain 1"/>
    <property type="match status" value="1"/>
</dbReference>
<gene>
    <name evidence="7" type="primary">kbl</name>
    <name evidence="9" type="ORF">FM110_05965</name>
</gene>
<evidence type="ECO:0000256" key="6">
    <source>
        <dbReference type="ARBA" id="ARBA00047715"/>
    </source>
</evidence>
<keyword evidence="10" id="KW-1185">Reference proteome</keyword>
<reference evidence="9 10" key="1">
    <citation type="submission" date="2017-02" db="EMBL/GenBank/DDBJ databases">
        <authorList>
            <person name="Peterson S.W."/>
        </authorList>
    </citation>
    <scope>NUCLEOTIDE SEQUENCE [LARGE SCALE GENOMIC DNA]</scope>
    <source>
        <strain evidence="9 10">CIP104813</strain>
    </source>
</reference>
<dbReference type="PROSITE" id="PS00599">
    <property type="entry name" value="AA_TRANSFER_CLASS_2"/>
    <property type="match status" value="1"/>
</dbReference>
<feature type="binding site" description="in other chain" evidence="7">
    <location>
        <begin position="115"/>
        <end position="116"/>
    </location>
    <ligand>
        <name>pyridoxal 5'-phosphate</name>
        <dbReference type="ChEBI" id="CHEBI:597326"/>
        <note>ligand shared between dimeric partners</note>
    </ligand>
</feature>
<dbReference type="GO" id="GO:0008710">
    <property type="term" value="F:8-amino-7-oxononanoate synthase activity"/>
    <property type="evidence" value="ECO:0007669"/>
    <property type="project" value="UniProtKB-EC"/>
</dbReference>
<evidence type="ECO:0000256" key="5">
    <source>
        <dbReference type="ARBA" id="ARBA00023315"/>
    </source>
</evidence>
<keyword evidence="4 7" id="KW-0663">Pyridoxal phosphate</keyword>
<comment type="cofactor">
    <cofactor evidence="7">
        <name>pyridoxal 5'-phosphate</name>
        <dbReference type="ChEBI" id="CHEBI:597326"/>
    </cofactor>
    <text evidence="7">Binds 1 pyridoxal phosphate per subunit.</text>
</comment>
<sequence>MYTDIKDQLAAELTQIEQAGTYKRERTISTPQSSRIEAAVAGRPGSEVLNFCANNYLGLADDERIIATAKQALDERGFGMASVRFICGTQDLHLQLESALSRFLGTEATILFSSCFDANGGVFESLFGREDAIISDALNHASLIDGIRLSKAARFRYANADLEDLRAQLEATRELNDGRGARRTIIVTDGVFSMDGYLAPLPGICDLADEYGALVLVDDSHAVGFMGATGAGTPEHFGVSDRVDIYTGTFGKALGGASGGYVSGRREIVDMLRQKARPYLFSNSLAPSIVAATLTALELVSDSGELRSTLFANAELFRRRMTEEGFELLEGEHAIVPVMLGDAALAGRMADAMLEQGVYVTAFSYPVVPQGKARIRVQLSAAHSTEDIEAAVAAFVAAREAVGDNA</sequence>
<comment type="catalytic activity">
    <reaction evidence="7">
        <text>glycine + acetyl-CoA = (2S)-2-amino-3-oxobutanoate + CoA</text>
        <dbReference type="Rhea" id="RHEA:20736"/>
        <dbReference type="ChEBI" id="CHEBI:57287"/>
        <dbReference type="ChEBI" id="CHEBI:57288"/>
        <dbReference type="ChEBI" id="CHEBI:57305"/>
        <dbReference type="ChEBI" id="CHEBI:78948"/>
        <dbReference type="EC" id="2.3.1.29"/>
    </reaction>
</comment>
<dbReference type="Gene3D" id="3.40.640.10">
    <property type="entry name" value="Type I PLP-dependent aspartate aminotransferase-like (Major domain)"/>
    <property type="match status" value="1"/>
</dbReference>
<dbReference type="CDD" id="cd06454">
    <property type="entry name" value="KBL_like"/>
    <property type="match status" value="1"/>
</dbReference>
<dbReference type="InterPro" id="IPR015422">
    <property type="entry name" value="PyrdxlP-dep_Trfase_small"/>
</dbReference>
<feature type="binding site" evidence="7">
    <location>
        <position position="376"/>
    </location>
    <ligand>
        <name>substrate</name>
    </ligand>
</feature>
<dbReference type="Pfam" id="PF00155">
    <property type="entry name" value="Aminotran_1_2"/>
    <property type="match status" value="1"/>
</dbReference>
<dbReference type="InterPro" id="IPR015424">
    <property type="entry name" value="PyrdxlP-dep_Trfase"/>
</dbReference>
<dbReference type="EMBL" id="FWFG01000052">
    <property type="protein sequence ID" value="SLM90978.1"/>
    <property type="molecule type" value="Genomic_DNA"/>
</dbReference>
<evidence type="ECO:0000313" key="9">
    <source>
        <dbReference type="EMBL" id="SLM90978.1"/>
    </source>
</evidence>
<dbReference type="GO" id="GO:0019518">
    <property type="term" value="P:L-threonine catabolic process to glycine"/>
    <property type="evidence" value="ECO:0007669"/>
    <property type="project" value="UniProtKB-UniRule"/>
</dbReference>
<dbReference type="NCBIfam" id="TIGR01822">
    <property type="entry name" value="2am3keto_CoA"/>
    <property type="match status" value="1"/>
</dbReference>
<evidence type="ECO:0000256" key="1">
    <source>
        <dbReference type="ARBA" id="ARBA00008392"/>
    </source>
</evidence>
<dbReference type="InterPro" id="IPR050087">
    <property type="entry name" value="AON_synthase_class-II"/>
</dbReference>
<dbReference type="FunFam" id="3.40.640.10:FF:000006">
    <property type="entry name" value="5-aminolevulinate synthase, mitochondrial"/>
    <property type="match status" value="1"/>
</dbReference>
<evidence type="ECO:0000313" key="10">
    <source>
        <dbReference type="Proteomes" id="UP000195981"/>
    </source>
</evidence>
<dbReference type="GO" id="GO:0005829">
    <property type="term" value="C:cytosol"/>
    <property type="evidence" value="ECO:0007669"/>
    <property type="project" value="TreeGrafter"/>
</dbReference>
<dbReference type="Proteomes" id="UP000195981">
    <property type="component" value="Unassembled WGS sequence"/>
</dbReference>
<dbReference type="InterPro" id="IPR004839">
    <property type="entry name" value="Aminotransferase_I/II_large"/>
</dbReference>
<feature type="binding site" evidence="7">
    <location>
        <begin position="282"/>
        <end position="283"/>
    </location>
    <ligand>
        <name>pyridoxal 5'-phosphate</name>
        <dbReference type="ChEBI" id="CHEBI:597326"/>
        <note>ligand shared between dimeric partners</note>
    </ligand>
</feature>
<dbReference type="AlphaFoldDB" id="A0A1X6X0F5"/>
<dbReference type="InterPro" id="IPR015421">
    <property type="entry name" value="PyrdxlP-dep_Trfase_major"/>
</dbReference>
<dbReference type="EC" id="2.3.1.29" evidence="7"/>
<dbReference type="InterPro" id="IPR011282">
    <property type="entry name" value="2am3keto_CoA_ligase"/>
</dbReference>
<feature type="binding site" description="in other chain" evidence="7">
    <location>
        <position position="193"/>
    </location>
    <ligand>
        <name>pyridoxal 5'-phosphate</name>
        <dbReference type="ChEBI" id="CHEBI:597326"/>
        <note>ligand shared between dimeric partners</note>
    </ligand>
</feature>
<dbReference type="OrthoDB" id="9807157at2"/>
<dbReference type="InterPro" id="IPR001917">
    <property type="entry name" value="Aminotrans_II_pyridoxalP_BS"/>
</dbReference>
<dbReference type="SUPFAM" id="SSF53383">
    <property type="entry name" value="PLP-dependent transferases"/>
    <property type="match status" value="1"/>
</dbReference>
<comment type="subunit">
    <text evidence="2 7">Homodimer.</text>
</comment>
<feature type="binding site" evidence="7">
    <location>
        <position position="140"/>
    </location>
    <ligand>
        <name>substrate</name>
    </ligand>
</feature>
<dbReference type="GO" id="GO:0008890">
    <property type="term" value="F:glycine C-acetyltransferase activity"/>
    <property type="evidence" value="ECO:0007669"/>
    <property type="project" value="UniProtKB-UniRule"/>
</dbReference>
<dbReference type="RefSeq" id="WP_087103588.1">
    <property type="nucleotide sequence ID" value="NZ_FWFG01000052.1"/>
</dbReference>
<dbReference type="PANTHER" id="PTHR13693:SF102">
    <property type="entry name" value="2-AMINO-3-KETOBUTYRATE COENZYME A LIGASE, MITOCHONDRIAL"/>
    <property type="match status" value="1"/>
</dbReference>
<dbReference type="UniPathway" id="UPA00046">
    <property type="reaction ID" value="UER00506"/>
</dbReference>
<proteinExistence type="inferred from homology"/>
<dbReference type="PANTHER" id="PTHR13693">
    <property type="entry name" value="CLASS II AMINOTRANSFERASE/8-AMINO-7-OXONONANOATE SYNTHASE"/>
    <property type="match status" value="1"/>
</dbReference>
<keyword evidence="3 7" id="KW-0808">Transferase</keyword>
<feature type="modified residue" description="N6-(pyridoxal phosphate)lysine" evidence="7">
    <location>
        <position position="252"/>
    </location>
</feature>
<organism evidence="9 10">
    <name type="scientific">Brachybacterium nesterenkovii</name>
    <dbReference type="NCBI Taxonomy" id="47847"/>
    <lineage>
        <taxon>Bacteria</taxon>
        <taxon>Bacillati</taxon>
        <taxon>Actinomycetota</taxon>
        <taxon>Actinomycetes</taxon>
        <taxon>Micrococcales</taxon>
        <taxon>Dermabacteraceae</taxon>
        <taxon>Brachybacterium</taxon>
    </lineage>
</organism>
<comment type="pathway">
    <text evidence="7">Amino-acid degradation; L-threonine degradation via oxydo-reductase pathway; glycine from L-threonine: step 2/2.</text>
</comment>
<comment type="similarity">
    <text evidence="1 7">Belongs to the class-II pyridoxal-phosphate-dependent aminotransferase family.</text>
</comment>
<keyword evidence="9" id="KW-0436">Ligase</keyword>
<name>A0A1X6X0F5_9MICO</name>
<feature type="binding site" description="in other chain" evidence="7">
    <location>
        <begin position="218"/>
        <end position="221"/>
    </location>
    <ligand>
        <name>pyridoxal 5'-phosphate</name>
        <dbReference type="ChEBI" id="CHEBI:597326"/>
        <note>ligand shared between dimeric partners</note>
    </ligand>
</feature>
<evidence type="ECO:0000256" key="2">
    <source>
        <dbReference type="ARBA" id="ARBA00011738"/>
    </source>
</evidence>
<comment type="catalytic activity">
    <reaction evidence="6">
        <text>6-carboxyhexanoyl-[ACP] + L-alanine + H(+) = (8S)-8-amino-7-oxononanoate + holo-[ACP] + CO2</text>
        <dbReference type="Rhea" id="RHEA:42288"/>
        <dbReference type="Rhea" id="RHEA-COMP:9685"/>
        <dbReference type="Rhea" id="RHEA-COMP:9955"/>
        <dbReference type="ChEBI" id="CHEBI:15378"/>
        <dbReference type="ChEBI" id="CHEBI:16526"/>
        <dbReference type="ChEBI" id="CHEBI:57972"/>
        <dbReference type="ChEBI" id="CHEBI:64479"/>
        <dbReference type="ChEBI" id="CHEBI:78846"/>
        <dbReference type="ChEBI" id="CHEBI:149468"/>
        <dbReference type="EC" id="2.3.1.47"/>
    </reaction>
</comment>
<evidence type="ECO:0000256" key="4">
    <source>
        <dbReference type="ARBA" id="ARBA00022898"/>
    </source>
</evidence>
<comment type="function">
    <text evidence="7">Catalyzes the cleavage of 2-amino-3-ketobutyrate to glycine and acetyl-CoA.</text>
</comment>
<accession>A0A1X6X0F5</accession>
<evidence type="ECO:0000259" key="8">
    <source>
        <dbReference type="Pfam" id="PF00155"/>
    </source>
</evidence>
<dbReference type="GO" id="GO:0016874">
    <property type="term" value="F:ligase activity"/>
    <property type="evidence" value="ECO:0007669"/>
    <property type="project" value="UniProtKB-KW"/>
</dbReference>